<evidence type="ECO:0000256" key="6">
    <source>
        <dbReference type="PROSITE-ProRule" id="PRU01240"/>
    </source>
</evidence>
<dbReference type="InterPro" id="IPR013783">
    <property type="entry name" value="Ig-like_fold"/>
</dbReference>
<dbReference type="PANTHER" id="PTHR43806:SF11">
    <property type="entry name" value="CEREVISIN-RELATED"/>
    <property type="match status" value="1"/>
</dbReference>
<dbReference type="SUPFAM" id="SSF52743">
    <property type="entry name" value="Subtilisin-like"/>
    <property type="match status" value="1"/>
</dbReference>
<dbReference type="GO" id="GO:0006508">
    <property type="term" value="P:proteolysis"/>
    <property type="evidence" value="ECO:0007669"/>
    <property type="project" value="UniProtKB-KW"/>
</dbReference>
<dbReference type="PROSITE" id="PS00137">
    <property type="entry name" value="SUBTILASE_HIS"/>
    <property type="match status" value="1"/>
</dbReference>
<dbReference type="Gene3D" id="3.40.50.200">
    <property type="entry name" value="Peptidase S8/S53 domain"/>
    <property type="match status" value="1"/>
</dbReference>
<evidence type="ECO:0000256" key="7">
    <source>
        <dbReference type="SAM" id="SignalP"/>
    </source>
</evidence>
<dbReference type="CDD" id="cd14948">
    <property type="entry name" value="BACON"/>
    <property type="match status" value="2"/>
</dbReference>
<evidence type="ECO:0000313" key="11">
    <source>
        <dbReference type="EMBL" id="HEC68129.1"/>
    </source>
</evidence>
<evidence type="ECO:0000256" key="2">
    <source>
        <dbReference type="ARBA" id="ARBA00022670"/>
    </source>
</evidence>
<dbReference type="Proteomes" id="UP000885738">
    <property type="component" value="Unassembled WGS sequence"/>
</dbReference>
<feature type="active site" description="Charge relay system" evidence="5 6">
    <location>
        <position position="218"/>
    </location>
</feature>
<feature type="active site" description="Charge relay system" evidence="5 6">
    <location>
        <position position="179"/>
    </location>
</feature>
<reference evidence="11" key="1">
    <citation type="journal article" date="2020" name="mSystems">
        <title>Genome- and Community-Level Interaction Insights into Carbon Utilization and Element Cycling Functions of Hydrothermarchaeota in Hydrothermal Sediment.</title>
        <authorList>
            <person name="Zhou Z."/>
            <person name="Liu Y."/>
            <person name="Xu W."/>
            <person name="Pan J."/>
            <person name="Luo Z.H."/>
            <person name="Li M."/>
        </authorList>
    </citation>
    <scope>NUCLEOTIDE SEQUENCE [LARGE SCALE GENOMIC DNA]</scope>
    <source>
        <strain evidence="11">HyVt-389</strain>
    </source>
</reference>
<organism evidence="11">
    <name type="scientific">Desulfofervidus auxilii</name>
    <dbReference type="NCBI Taxonomy" id="1621989"/>
    <lineage>
        <taxon>Bacteria</taxon>
        <taxon>Pseudomonadati</taxon>
        <taxon>Thermodesulfobacteriota</taxon>
        <taxon>Candidatus Desulfofervidia</taxon>
        <taxon>Candidatus Desulfofervidales</taxon>
        <taxon>Candidatus Desulfofervidaceae</taxon>
        <taxon>Candidatus Desulfofervidus</taxon>
    </lineage>
</organism>
<dbReference type="PANTHER" id="PTHR43806">
    <property type="entry name" value="PEPTIDASE S8"/>
    <property type="match status" value="1"/>
</dbReference>
<proteinExistence type="inferred from homology"/>
<keyword evidence="4 6" id="KW-0720">Serine protease</keyword>
<dbReference type="InterPro" id="IPR023828">
    <property type="entry name" value="Peptidase_S8_Ser-AS"/>
</dbReference>
<accession>A0A7C1ZNH3</accession>
<dbReference type="EMBL" id="DRIH01000168">
    <property type="protein sequence ID" value="HEC68129.1"/>
    <property type="molecule type" value="Genomic_DNA"/>
</dbReference>
<evidence type="ECO:0000259" key="8">
    <source>
        <dbReference type="Pfam" id="PF00082"/>
    </source>
</evidence>
<feature type="domain" description="BACON" evidence="9">
    <location>
        <begin position="529"/>
        <end position="581"/>
    </location>
</feature>
<dbReference type="Pfam" id="PF19190">
    <property type="entry name" value="BACON_2"/>
    <property type="match status" value="1"/>
</dbReference>
<dbReference type="Gene3D" id="2.60.40.10">
    <property type="entry name" value="Immunoglobulins"/>
    <property type="match status" value="2"/>
</dbReference>
<dbReference type="InterPro" id="IPR036852">
    <property type="entry name" value="Peptidase_S8/S53_dom_sf"/>
</dbReference>
<protein>
    <recommendedName>
        <fullName evidence="12">Peptidase S8/S53 domain-containing protein</fullName>
    </recommendedName>
</protein>
<dbReference type="GO" id="GO:0004252">
    <property type="term" value="F:serine-type endopeptidase activity"/>
    <property type="evidence" value="ECO:0007669"/>
    <property type="project" value="UniProtKB-UniRule"/>
</dbReference>
<comment type="caution">
    <text evidence="11">The sequence shown here is derived from an EMBL/GenBank/DDBJ whole genome shotgun (WGS) entry which is preliminary data.</text>
</comment>
<evidence type="ECO:0000256" key="3">
    <source>
        <dbReference type="ARBA" id="ARBA00022801"/>
    </source>
</evidence>
<sequence length="628" mass="66040">MKPNFKYFSIFLILLFAIISLFTSSNMALAQEDPVIEALSRSSKIINPERVLKDFIDGKSTTRVIINLSKPPNFQQVTDFKDLHSREALREAVNSVQNMVITRMEPSHFRLTNKFKYLFGLSAEVTLKGLQALTEMEEVASIQKDEILYPHLAQGIPLMNASTVRTTYNGQGISIAICDTGIDYTHSMLGNGGFPNSKVIGGYDCGDEDNDPMDCQGHGTCCAGIAAGDLDSIGNYIGGVAYNAKLYALKIIQGCSGGAIISDMIQAWDWCVDHQYDDPNNPIMVISTSFGGYYYKGSCDSAVPLMTQAAANAVAAGITIFASSGNDGYCDGTAWPACISYVNSVGAVYDANIGSVGYCIDQDSCIGYYALGCRLYGDPWACDDPSTYADLVTCYSNSANFLDLLAPSNNCYTTDISGSGGYSSGDYVSTFGGTSAACPYAAGAAACLQSAAKAINGSFLSPTEVRSILTSTGDPITDPKNSITKPRINLEEAINSLTGCTYSIDPTSADFPASGGTGSVDVTTQSGCAWTATSNDSWIHITSGSSGTGSGTVNYSVDENTGSARTGTMTIAGQTFTVNQAGSGGCTYAIDPTSADFSASGGTGSVDVTTQSGCAWTATSNDSWIHIT</sequence>
<dbReference type="PROSITE" id="PS51892">
    <property type="entry name" value="SUBTILASE"/>
    <property type="match status" value="1"/>
</dbReference>
<evidence type="ECO:0000259" key="10">
    <source>
        <dbReference type="Pfam" id="PF19190"/>
    </source>
</evidence>
<dbReference type="Pfam" id="PF00082">
    <property type="entry name" value="Peptidase_S8"/>
    <property type="match status" value="1"/>
</dbReference>
<keyword evidence="2 6" id="KW-0645">Protease</keyword>
<dbReference type="Pfam" id="PF13004">
    <property type="entry name" value="BACON"/>
    <property type="match status" value="1"/>
</dbReference>
<feature type="chain" id="PRO_5028302569" description="Peptidase S8/S53 domain-containing protein" evidence="7">
    <location>
        <begin position="31"/>
        <end position="628"/>
    </location>
</feature>
<gene>
    <name evidence="11" type="ORF">ENI35_04890</name>
</gene>
<dbReference type="InterPro" id="IPR024361">
    <property type="entry name" value="BACON"/>
</dbReference>
<evidence type="ECO:0000256" key="1">
    <source>
        <dbReference type="ARBA" id="ARBA00011073"/>
    </source>
</evidence>
<feature type="domain" description="Peptidase S8/S53" evidence="8">
    <location>
        <begin position="170"/>
        <end position="473"/>
    </location>
</feature>
<feature type="active site" description="Charge relay system" evidence="5 6">
    <location>
        <position position="435"/>
    </location>
</feature>
<evidence type="ECO:0000256" key="4">
    <source>
        <dbReference type="ARBA" id="ARBA00022825"/>
    </source>
</evidence>
<dbReference type="PROSITE" id="PS00138">
    <property type="entry name" value="SUBTILASE_SER"/>
    <property type="match status" value="1"/>
</dbReference>
<evidence type="ECO:0000256" key="5">
    <source>
        <dbReference type="PIRSR" id="PIRSR615500-1"/>
    </source>
</evidence>
<dbReference type="AlphaFoldDB" id="A0A7C1ZNH3"/>
<feature type="signal peptide" evidence="7">
    <location>
        <begin position="1"/>
        <end position="30"/>
    </location>
</feature>
<dbReference type="InterPro" id="IPR015500">
    <property type="entry name" value="Peptidase_S8_subtilisin-rel"/>
</dbReference>
<dbReference type="InterPro" id="IPR022398">
    <property type="entry name" value="Peptidase_S8_His-AS"/>
</dbReference>
<feature type="domain" description="BACON" evidence="10">
    <location>
        <begin position="589"/>
        <end position="628"/>
    </location>
</feature>
<keyword evidence="3 6" id="KW-0378">Hydrolase</keyword>
<feature type="non-terminal residue" evidence="11">
    <location>
        <position position="628"/>
    </location>
</feature>
<dbReference type="PRINTS" id="PR00723">
    <property type="entry name" value="SUBTILISIN"/>
</dbReference>
<comment type="similarity">
    <text evidence="1 6">Belongs to the peptidase S8 family.</text>
</comment>
<evidence type="ECO:0000259" key="9">
    <source>
        <dbReference type="Pfam" id="PF13004"/>
    </source>
</evidence>
<evidence type="ECO:0008006" key="12">
    <source>
        <dbReference type="Google" id="ProtNLM"/>
    </source>
</evidence>
<keyword evidence="7" id="KW-0732">Signal</keyword>
<dbReference type="GO" id="GO:0005615">
    <property type="term" value="C:extracellular space"/>
    <property type="evidence" value="ECO:0007669"/>
    <property type="project" value="TreeGrafter"/>
</dbReference>
<dbReference type="InterPro" id="IPR050131">
    <property type="entry name" value="Peptidase_S8_subtilisin-like"/>
</dbReference>
<name>A0A7C1ZNH3_DESA2</name>
<dbReference type="InterPro" id="IPR000209">
    <property type="entry name" value="Peptidase_S8/S53_dom"/>
</dbReference>